<dbReference type="InterPro" id="IPR042267">
    <property type="entry name" value="VTC_sf"/>
</dbReference>
<evidence type="ECO:0000256" key="2">
    <source>
        <dbReference type="ARBA" id="ARBA00022692"/>
    </source>
</evidence>
<name>A0ABY6HWW2_9ARCH</name>
<keyword evidence="3" id="KW-1133">Transmembrane helix</keyword>
<evidence type="ECO:0000256" key="4">
    <source>
        <dbReference type="ARBA" id="ARBA00023136"/>
    </source>
</evidence>
<evidence type="ECO:0000313" key="7">
    <source>
        <dbReference type="Proteomes" id="UP001208689"/>
    </source>
</evidence>
<keyword evidence="2" id="KW-0812">Transmembrane</keyword>
<dbReference type="PANTHER" id="PTHR46140">
    <property type="entry name" value="VACUOLAR TRANSPORTER CHAPERONE 1-RELATED"/>
    <property type="match status" value="1"/>
</dbReference>
<reference evidence="6" key="1">
    <citation type="submission" date="2022-09" db="EMBL/GenBank/DDBJ databases">
        <title>Actin cytoskeleton and complex cell architecture in an #Asgard archaeon.</title>
        <authorList>
            <person name="Ponce Toledo R.I."/>
            <person name="Schleper C."/>
            <person name="Rodrigues Oliveira T."/>
            <person name="Wollweber F."/>
            <person name="Xu J."/>
            <person name="Rittmann S."/>
            <person name="Klingl A."/>
            <person name="Pilhofer M."/>
        </authorList>
    </citation>
    <scope>NUCLEOTIDE SEQUENCE</scope>
    <source>
        <strain evidence="6">B-35</strain>
    </source>
</reference>
<dbReference type="InterPro" id="IPR051572">
    <property type="entry name" value="VTC_Complex_Subunit"/>
</dbReference>
<dbReference type="Gene3D" id="3.20.100.30">
    <property type="entry name" value="VTC, catalytic tunnel domain"/>
    <property type="match status" value="1"/>
</dbReference>
<evidence type="ECO:0000259" key="5">
    <source>
        <dbReference type="Pfam" id="PF09359"/>
    </source>
</evidence>
<dbReference type="CDD" id="cd07750">
    <property type="entry name" value="PolyPPase_VTC_like"/>
    <property type="match status" value="1"/>
</dbReference>
<dbReference type="PANTHER" id="PTHR46140:SF1">
    <property type="entry name" value="VACUOLAR TRANSPORTER CHAPERONE COMPLEX SUBUNIT 4-RELATED"/>
    <property type="match status" value="1"/>
</dbReference>
<gene>
    <name evidence="6" type="ORF">NEF87_004287</name>
</gene>
<evidence type="ECO:0000313" key="6">
    <source>
        <dbReference type="EMBL" id="UYP48002.1"/>
    </source>
</evidence>
<proteinExistence type="predicted"/>
<keyword evidence="4" id="KW-0472">Membrane</keyword>
<keyword evidence="7" id="KW-1185">Reference proteome</keyword>
<evidence type="ECO:0000256" key="3">
    <source>
        <dbReference type="ARBA" id="ARBA00022989"/>
    </source>
</evidence>
<protein>
    <recommendedName>
        <fullName evidence="5">VTC domain-containing protein</fullName>
    </recommendedName>
</protein>
<dbReference type="InterPro" id="IPR018966">
    <property type="entry name" value="VTC_domain"/>
</dbReference>
<organism evidence="6 7">
    <name type="scientific">Candidatus Lokiarchaeum ossiferum</name>
    <dbReference type="NCBI Taxonomy" id="2951803"/>
    <lineage>
        <taxon>Archaea</taxon>
        <taxon>Promethearchaeati</taxon>
        <taxon>Promethearchaeota</taxon>
        <taxon>Promethearchaeia</taxon>
        <taxon>Promethearchaeales</taxon>
        <taxon>Promethearchaeaceae</taxon>
        <taxon>Candidatus Lokiarchaeum</taxon>
    </lineage>
</organism>
<sequence length="245" mass="29222">MLQKFFKRFEIKYQISLQERDNFIAHIKPFMHLDSHTSNNFSYEVRSLYFDSRTHHSYFQKNNGTSYRKKLRIRYYPDFQSIDGETVFIEIKKKNNENVSKSRIVVPFADAMKIIDNHSQESQIFYQNSSIQDKRTLSEIWLLVKKHALTPVCVVSYKRQAFVGLVESRFRLTFDTNIKVRKQNYDLHNGHGISILSKNVSVMEIKFNNIIPHWAIRIVQRNNLIQQKISKFAKGIKKSRNYYLN</sequence>
<feature type="domain" description="VTC" evidence="5">
    <location>
        <begin position="7"/>
        <end position="238"/>
    </location>
</feature>
<dbReference type="EMBL" id="CP104013">
    <property type="protein sequence ID" value="UYP48002.1"/>
    <property type="molecule type" value="Genomic_DNA"/>
</dbReference>
<dbReference type="Pfam" id="PF09359">
    <property type="entry name" value="VTC"/>
    <property type="match status" value="1"/>
</dbReference>
<dbReference type="Proteomes" id="UP001208689">
    <property type="component" value="Chromosome"/>
</dbReference>
<accession>A0ABY6HWW2</accession>
<comment type="subcellular location">
    <subcellularLocation>
        <location evidence="1">Endomembrane system</location>
        <topology evidence="1">Multi-pass membrane protein</topology>
    </subcellularLocation>
</comment>
<evidence type="ECO:0000256" key="1">
    <source>
        <dbReference type="ARBA" id="ARBA00004127"/>
    </source>
</evidence>